<dbReference type="PANTHER" id="PTHR12710">
    <property type="entry name" value="NUCLEAR PROTEIN LOCALIZATION 4"/>
    <property type="match status" value="1"/>
</dbReference>
<dbReference type="EMBL" id="JAPFFF010000012">
    <property type="protein sequence ID" value="KAK8876349.1"/>
    <property type="molecule type" value="Genomic_DNA"/>
</dbReference>
<name>A0ABR2JEH9_9EUKA</name>
<dbReference type="Proteomes" id="UP001470230">
    <property type="component" value="Unassembled WGS sequence"/>
</dbReference>
<reference evidence="1 2" key="1">
    <citation type="submission" date="2024-04" db="EMBL/GenBank/DDBJ databases">
        <title>Tritrichomonas musculus Genome.</title>
        <authorList>
            <person name="Alves-Ferreira E."/>
            <person name="Grigg M."/>
            <person name="Lorenzi H."/>
            <person name="Galac M."/>
        </authorList>
    </citation>
    <scope>NUCLEOTIDE SEQUENCE [LARGE SCALE GENOMIC DNA]</scope>
    <source>
        <strain evidence="1 2">EAF2021</strain>
    </source>
</reference>
<sequence length="443" mass="50108">MKIIVVTPIGTHPFPVQRTAMLMSDFVKEVANHFNFDQSKIKLFLKNDFTGEIKTSEGTIKSNLRTARDITIYLDLEGGITNGTQNQATTTTTTTTAAATTTATTTTATIKRTMGFNFNDKQFDTPKVIRFQSKWGGNSLGTEHLKIMKKKEIEVELQSSQSSTLLVLGSPCLNNFINKSRKDNFKVHRIAFLFGRINKKTGQVTVHCSYEPPQSNNKNHVYFNHDLNLPIKVAEMFNMECVGMAISRNSEPNDKDQSSENVNLLTRYVMTLAPEFQGVINQYFTTVIITPVDNNQESCQAYQVVDALVELRKNNLISDNSLSSKCIGFTKLVKVGEKYCSECERESVSLIVGIKESLSKIPVHDFPPASEYPTEKSLSHYIETHSYPPWIQFFDFNLLCFLLENQVITEEEMKLLVNSIIEMKDPSVLIKRKINKYAFANNQ</sequence>
<evidence type="ECO:0000313" key="2">
    <source>
        <dbReference type="Proteomes" id="UP001470230"/>
    </source>
</evidence>
<accession>A0ABR2JEH9</accession>
<protein>
    <submittedName>
        <fullName evidence="1">Uncharacterized protein</fullName>
    </submittedName>
</protein>
<dbReference type="InterPro" id="IPR016563">
    <property type="entry name" value="Npl4"/>
</dbReference>
<keyword evidence="2" id="KW-1185">Reference proteome</keyword>
<gene>
    <name evidence="1" type="ORF">M9Y10_006547</name>
</gene>
<organism evidence="1 2">
    <name type="scientific">Tritrichomonas musculus</name>
    <dbReference type="NCBI Taxonomy" id="1915356"/>
    <lineage>
        <taxon>Eukaryota</taxon>
        <taxon>Metamonada</taxon>
        <taxon>Parabasalia</taxon>
        <taxon>Tritrichomonadida</taxon>
        <taxon>Tritrichomonadidae</taxon>
        <taxon>Tritrichomonas</taxon>
    </lineage>
</organism>
<dbReference type="PANTHER" id="PTHR12710:SF0">
    <property type="entry name" value="NUCLEAR PROTEIN LOCALIZATION PROTEIN 4 HOMOLOG"/>
    <property type="match status" value="1"/>
</dbReference>
<comment type="caution">
    <text evidence="1">The sequence shown here is derived from an EMBL/GenBank/DDBJ whole genome shotgun (WGS) entry which is preliminary data.</text>
</comment>
<evidence type="ECO:0000313" key="1">
    <source>
        <dbReference type="EMBL" id="KAK8876349.1"/>
    </source>
</evidence>
<proteinExistence type="predicted"/>